<dbReference type="PANTHER" id="PTHR31793:SF24">
    <property type="entry name" value="LONG-CHAIN ACYL-COA THIOESTERASE FADM"/>
    <property type="match status" value="1"/>
</dbReference>
<accession>A0ABP8JVT9</accession>
<evidence type="ECO:0000313" key="3">
    <source>
        <dbReference type="Proteomes" id="UP001500390"/>
    </source>
</evidence>
<dbReference type="CDD" id="cd00586">
    <property type="entry name" value="4HBT"/>
    <property type="match status" value="1"/>
</dbReference>
<dbReference type="InterPro" id="IPR029069">
    <property type="entry name" value="HotDog_dom_sf"/>
</dbReference>
<dbReference type="Gene3D" id="3.10.129.10">
    <property type="entry name" value="Hotdog Thioesterase"/>
    <property type="match status" value="1"/>
</dbReference>
<dbReference type="SUPFAM" id="SSF54637">
    <property type="entry name" value="Thioesterase/thiol ester dehydrase-isomerase"/>
    <property type="match status" value="1"/>
</dbReference>
<dbReference type="Proteomes" id="UP001500390">
    <property type="component" value="Unassembled WGS sequence"/>
</dbReference>
<feature type="region of interest" description="Disordered" evidence="1">
    <location>
        <begin position="1"/>
        <end position="23"/>
    </location>
</feature>
<comment type="caution">
    <text evidence="2">The sequence shown here is derived from an EMBL/GenBank/DDBJ whole genome shotgun (WGS) entry which is preliminary data.</text>
</comment>
<evidence type="ECO:0000256" key="1">
    <source>
        <dbReference type="SAM" id="MobiDB-lite"/>
    </source>
</evidence>
<feature type="compositionally biased region" description="Low complexity" evidence="1">
    <location>
        <begin position="1"/>
        <end position="13"/>
    </location>
</feature>
<dbReference type="InterPro" id="IPR050563">
    <property type="entry name" value="4-hydroxybenzoyl-CoA_TE"/>
</dbReference>
<dbReference type="RefSeq" id="WP_159904177.1">
    <property type="nucleotide sequence ID" value="NZ_BAABFX010000027.1"/>
</dbReference>
<dbReference type="EMBL" id="BAABFX010000027">
    <property type="protein sequence ID" value="GAA4396901.1"/>
    <property type="molecule type" value="Genomic_DNA"/>
</dbReference>
<reference evidence="3" key="1">
    <citation type="journal article" date="2019" name="Int. J. Syst. Evol. Microbiol.">
        <title>The Global Catalogue of Microorganisms (GCM) 10K type strain sequencing project: providing services to taxonomists for standard genome sequencing and annotation.</title>
        <authorList>
            <consortium name="The Broad Institute Genomics Platform"/>
            <consortium name="The Broad Institute Genome Sequencing Center for Infectious Disease"/>
            <person name="Wu L."/>
            <person name="Ma J."/>
        </authorList>
    </citation>
    <scope>NUCLEOTIDE SEQUENCE [LARGE SCALE GENOMIC DNA]</scope>
    <source>
        <strain evidence="3">JCM 17738</strain>
    </source>
</reference>
<organism evidence="2 3">
    <name type="scientific">Ornithinibacter aureus</name>
    <dbReference type="NCBI Taxonomy" id="622664"/>
    <lineage>
        <taxon>Bacteria</taxon>
        <taxon>Bacillati</taxon>
        <taxon>Actinomycetota</taxon>
        <taxon>Actinomycetes</taxon>
        <taxon>Micrococcales</taxon>
        <taxon>Intrasporangiaceae</taxon>
        <taxon>Ornithinibacter</taxon>
    </lineage>
</organism>
<proteinExistence type="predicted"/>
<dbReference type="PANTHER" id="PTHR31793">
    <property type="entry name" value="4-HYDROXYBENZOYL-COA THIOESTERASE FAMILY MEMBER"/>
    <property type="match status" value="1"/>
</dbReference>
<protein>
    <submittedName>
        <fullName evidence="2">Thioesterase family protein</fullName>
    </submittedName>
</protein>
<dbReference type="Pfam" id="PF13279">
    <property type="entry name" value="4HBT_2"/>
    <property type="match status" value="1"/>
</dbReference>
<keyword evidence="3" id="KW-1185">Reference proteome</keyword>
<sequence length="169" mass="18831">MPDPAHPSSAQPSAEPPAPAHPASHYRVDVPLRWSDMDAYGHVNNVQFLRLLEDARVVAIREWFLGRPSMLDEGIVVSRHAIEYRAPLTFRPAPVEVEMWVSHVHGAGFDLGYVVRDPADVGDAVYAVAETGLVLYDFSTARPRRLSPDVRTELARHSGEPVSFRWAGR</sequence>
<evidence type="ECO:0000313" key="2">
    <source>
        <dbReference type="EMBL" id="GAA4396901.1"/>
    </source>
</evidence>
<gene>
    <name evidence="2" type="ORF">GCM10023153_20300</name>
</gene>
<name>A0ABP8JVT9_9MICO</name>